<dbReference type="RefSeq" id="WP_154557978.1">
    <property type="nucleotide sequence ID" value="NZ_JAQQFQ010000016.1"/>
</dbReference>
<evidence type="ECO:0000313" key="3">
    <source>
        <dbReference type="Proteomes" id="UP000463700"/>
    </source>
</evidence>
<evidence type="ECO:0000259" key="1">
    <source>
        <dbReference type="Pfam" id="PF24693"/>
    </source>
</evidence>
<protein>
    <recommendedName>
        <fullName evidence="1">DUF7660 domain-containing protein</fullName>
    </recommendedName>
</protein>
<dbReference type="EMBL" id="VOSW01000001">
    <property type="protein sequence ID" value="KAE8762007.1"/>
    <property type="molecule type" value="Genomic_DNA"/>
</dbReference>
<accession>A0A6N6WMW4</accession>
<name>A0A6N6WMW4_9BURK</name>
<dbReference type="InterPro" id="IPR056077">
    <property type="entry name" value="DUF7660"/>
</dbReference>
<gene>
    <name evidence="2" type="ORF">FSO04_01250</name>
</gene>
<dbReference type="OrthoDB" id="1373771at2"/>
<proteinExistence type="predicted"/>
<sequence length="84" mass="9797">MQLSERVRGIASKEELADFVAALLQDLEQNRAEWENPTLERFLVAMESWIRSIDNFYRNTGQDIPVTPSWRTSADILYAAKMYE</sequence>
<dbReference type="AlphaFoldDB" id="A0A6N6WMW4"/>
<organism evidence="2 3">
    <name type="scientific">Paraburkholderia madseniana</name>
    <dbReference type="NCBI Taxonomy" id="2599607"/>
    <lineage>
        <taxon>Bacteria</taxon>
        <taxon>Pseudomonadati</taxon>
        <taxon>Pseudomonadota</taxon>
        <taxon>Betaproteobacteria</taxon>
        <taxon>Burkholderiales</taxon>
        <taxon>Burkholderiaceae</taxon>
        <taxon>Paraburkholderia</taxon>
    </lineage>
</organism>
<dbReference type="Proteomes" id="UP000463700">
    <property type="component" value="Unassembled WGS sequence"/>
</dbReference>
<reference evidence="2 3" key="1">
    <citation type="journal article" date="2020" name="Int. J. Syst. Evol. Microbiol.">
        <title>Paraburkholderia madseniana sp. nov., a phenolic acid-degrading bacterium isolated from acidic forest soil.</title>
        <authorList>
            <person name="Wilhelm R.C."/>
            <person name="Murphy S.J.L."/>
            <person name="Feriancek N.M."/>
            <person name="Karasz D.C."/>
            <person name="DeRito C.M."/>
            <person name="Newman J.D."/>
            <person name="Buckley D.H."/>
        </authorList>
    </citation>
    <scope>NUCLEOTIDE SEQUENCE [LARGE SCALE GENOMIC DNA]</scope>
    <source>
        <strain evidence="2 3">RP11</strain>
    </source>
</reference>
<comment type="caution">
    <text evidence="2">The sequence shown here is derived from an EMBL/GenBank/DDBJ whole genome shotgun (WGS) entry which is preliminary data.</text>
</comment>
<evidence type="ECO:0000313" key="2">
    <source>
        <dbReference type="EMBL" id="KAE8762007.1"/>
    </source>
</evidence>
<dbReference type="Pfam" id="PF24693">
    <property type="entry name" value="DUF7660"/>
    <property type="match status" value="1"/>
</dbReference>
<feature type="domain" description="DUF7660" evidence="1">
    <location>
        <begin position="12"/>
        <end position="84"/>
    </location>
</feature>